<gene>
    <name evidence="3" type="primary">LOC106153926</name>
</gene>
<protein>
    <submittedName>
        <fullName evidence="3">Uncharacterized protein LOC106153926</fullName>
    </submittedName>
</protein>
<organism evidence="2 3">
    <name type="scientific">Lingula anatina</name>
    <name type="common">Brachiopod</name>
    <name type="synonym">Lingula unguis</name>
    <dbReference type="NCBI Taxonomy" id="7574"/>
    <lineage>
        <taxon>Eukaryota</taxon>
        <taxon>Metazoa</taxon>
        <taxon>Spiralia</taxon>
        <taxon>Lophotrochozoa</taxon>
        <taxon>Brachiopoda</taxon>
        <taxon>Linguliformea</taxon>
        <taxon>Lingulata</taxon>
        <taxon>Lingulida</taxon>
        <taxon>Linguloidea</taxon>
        <taxon>Lingulidae</taxon>
        <taxon>Lingula</taxon>
    </lineage>
</organism>
<dbReference type="SUPFAM" id="SSF49899">
    <property type="entry name" value="Concanavalin A-like lectins/glucanases"/>
    <property type="match status" value="1"/>
</dbReference>
<dbReference type="GeneID" id="106153926"/>
<evidence type="ECO:0000313" key="3">
    <source>
        <dbReference type="RefSeq" id="XP_013383529.1"/>
    </source>
</evidence>
<evidence type="ECO:0000259" key="1">
    <source>
        <dbReference type="Pfam" id="PF00024"/>
    </source>
</evidence>
<dbReference type="RefSeq" id="XP_013383529.1">
    <property type="nucleotide sequence ID" value="XM_013528075.1"/>
</dbReference>
<dbReference type="PANTHER" id="PTHR47635">
    <property type="entry name" value="CUB DOMAIN-CONTAINING PROTEIN"/>
    <property type="match status" value="1"/>
</dbReference>
<dbReference type="AlphaFoldDB" id="A0A1S3HER8"/>
<dbReference type="Pfam" id="PF00024">
    <property type="entry name" value="PAN_1"/>
    <property type="match status" value="1"/>
</dbReference>
<reference evidence="3" key="1">
    <citation type="submission" date="2025-08" db="UniProtKB">
        <authorList>
            <consortium name="RefSeq"/>
        </authorList>
    </citation>
    <scope>IDENTIFICATION</scope>
    <source>
        <tissue evidence="3">Gonads</tissue>
    </source>
</reference>
<dbReference type="PANTHER" id="PTHR47635:SF2">
    <property type="entry name" value="LAMG-LIKE JELLYROLL FOLD DOMAIN-CONTAINING PROTEIN"/>
    <property type="match status" value="1"/>
</dbReference>
<sequence length="324" mass="35941">MAIAVTDVAIVDGRSVLPRPAGFWPLTKRYRGLDVSGNGNHALVQEVDFNADIYGTGEGSAKFAGTVSSFVEIPNNGALNVSSFTWLAYVRLRSMSNPGPLFNFRGSEDTYYYGTHIWAGLYGKLYIRPMTKEIVSLPESYYLYVLTDAAWVYAGFTYDAKSGLIRMWVDGVEAGQLQNTPHLNHITDTPVRIGAKHSSTGDPRYFSGAMNCVQWYGAALSAEQIQQTVELCRETVHGAQYKVHRGYAIGTDSSLTYRSEQNIHCLIECTALCSRDYNCLSVNYLESTSTCELSKYSTVYNSSLQLTRRSEGEVHAELLHPVNV</sequence>
<dbReference type="KEGG" id="lak:106153926"/>
<dbReference type="OrthoDB" id="5984482at2759"/>
<proteinExistence type="predicted"/>
<feature type="domain" description="Apple" evidence="1">
    <location>
        <begin position="256"/>
        <end position="303"/>
    </location>
</feature>
<accession>A0A1S3HER8</accession>
<evidence type="ECO:0000313" key="2">
    <source>
        <dbReference type="Proteomes" id="UP000085678"/>
    </source>
</evidence>
<dbReference type="Pfam" id="PF13385">
    <property type="entry name" value="Laminin_G_3"/>
    <property type="match status" value="1"/>
</dbReference>
<dbReference type="InParanoid" id="A0A1S3HER8"/>
<dbReference type="Proteomes" id="UP000085678">
    <property type="component" value="Unplaced"/>
</dbReference>
<dbReference type="Gene3D" id="2.60.120.200">
    <property type="match status" value="1"/>
</dbReference>
<dbReference type="InterPro" id="IPR013320">
    <property type="entry name" value="ConA-like_dom_sf"/>
</dbReference>
<dbReference type="SUPFAM" id="SSF57414">
    <property type="entry name" value="Hairpin loop containing domain-like"/>
    <property type="match status" value="1"/>
</dbReference>
<dbReference type="InterPro" id="IPR003609">
    <property type="entry name" value="Pan_app"/>
</dbReference>
<keyword evidence="2" id="KW-1185">Reference proteome</keyword>
<name>A0A1S3HER8_LINAN</name>